<evidence type="ECO:0000313" key="5">
    <source>
        <dbReference type="EMBL" id="MFC5986139.1"/>
    </source>
</evidence>
<protein>
    <submittedName>
        <fullName evidence="5">LuxR C-terminal-related transcriptional regulator</fullName>
    </submittedName>
</protein>
<gene>
    <name evidence="5" type="ORF">ACFPXP_06800</name>
</gene>
<dbReference type="EMBL" id="JBHSQV010000036">
    <property type="protein sequence ID" value="MFC5986139.1"/>
    <property type="molecule type" value="Genomic_DNA"/>
</dbReference>
<evidence type="ECO:0000313" key="6">
    <source>
        <dbReference type="Proteomes" id="UP001596250"/>
    </source>
</evidence>
<dbReference type="PRINTS" id="PR00038">
    <property type="entry name" value="HTHLUXR"/>
</dbReference>
<dbReference type="InterPro" id="IPR036388">
    <property type="entry name" value="WH-like_DNA-bd_sf"/>
</dbReference>
<organism evidence="5 6">
    <name type="scientific">Marinicrinis lubricantis</name>
    <dbReference type="NCBI Taxonomy" id="2086470"/>
    <lineage>
        <taxon>Bacteria</taxon>
        <taxon>Bacillati</taxon>
        <taxon>Bacillota</taxon>
        <taxon>Bacilli</taxon>
        <taxon>Bacillales</taxon>
        <taxon>Paenibacillaceae</taxon>
    </lineage>
</organism>
<reference evidence="6" key="1">
    <citation type="journal article" date="2019" name="Int. J. Syst. Evol. Microbiol.">
        <title>The Global Catalogue of Microorganisms (GCM) 10K type strain sequencing project: providing services to taxonomists for standard genome sequencing and annotation.</title>
        <authorList>
            <consortium name="The Broad Institute Genomics Platform"/>
            <consortium name="The Broad Institute Genome Sequencing Center for Infectious Disease"/>
            <person name="Wu L."/>
            <person name="Ma J."/>
        </authorList>
    </citation>
    <scope>NUCLEOTIDE SEQUENCE [LARGE SCALE GENOMIC DNA]</scope>
    <source>
        <strain evidence="6">CCM 8749</strain>
    </source>
</reference>
<comment type="caution">
    <text evidence="5">The sequence shown here is derived from an EMBL/GenBank/DDBJ whole genome shotgun (WGS) entry which is preliminary data.</text>
</comment>
<dbReference type="InterPro" id="IPR016032">
    <property type="entry name" value="Sig_transdc_resp-reg_C-effctor"/>
</dbReference>
<evidence type="ECO:0000256" key="3">
    <source>
        <dbReference type="ARBA" id="ARBA00023163"/>
    </source>
</evidence>
<sequence length="699" mass="79338">MKQIRQLQHAYGAAYGFSSVVAGPQGQLLTEPVYMCDLGKWIYERMVMPSRQFRMLQYGRSGEGEALVLDFEDTGLSFVIVPFEAADGRSCFLWSGPLLESDDKDAVESSIRNRYPEAEPFLEHIQTLSSSWPNKKTVKEKSVELADLISVYSIHEFLVAKNTGFSDQFGHLLSRLSEFNGDFAALLKDCLAYSSQIDFLGYAVKGEGNQYQITDYEGEGGGILIGSSFSIGEGYLGQVAITGQDRHWKCHAADPRTKFFASKGIVPTELYCFPIRSHDEIVRVLFFGSVQQVTSTQPLMNLGRLMSQCIGQWISRRDLMNSLEIERSRLTTLMEVSRVITSVRDVRRILFLLVDMALNLIQDSKASLAMIRKHNEMRTAELVTRGLTREQADRHGKRLAHHYWRGESAVSTVESDAAEGTVFLESVLTCHHEIVGVLCVELANYDSQHHEFQLLLDTLAFMGSTALEQTIGQSNHVTGKIELLFESLRQWDPDKYNYAEACQSTAAQFGRFVHWNPEQVELVIQACKLMYYEIDILKKADLPDKLVKLVEHFQALSYETPPTVNDDHLAQALYLMDMHLRQKNVPAEISWIDRQLLLGFQSYLNFQQKQVAHIEVVSENFPYSTNEISETTDPVPEYTMLSPREKEVLQWIAKGKNNKDIAEALFISENTVKNHITSIFNKMGVTDRIQLMTIVLSKR</sequence>
<dbReference type="Pfam" id="PF00196">
    <property type="entry name" value="GerE"/>
    <property type="match status" value="1"/>
</dbReference>
<keyword evidence="2" id="KW-0238">DNA-binding</keyword>
<dbReference type="PANTHER" id="PTHR44688">
    <property type="entry name" value="DNA-BINDING TRANSCRIPTIONAL ACTIVATOR DEVR_DOSR"/>
    <property type="match status" value="1"/>
</dbReference>
<dbReference type="SUPFAM" id="SSF55781">
    <property type="entry name" value="GAF domain-like"/>
    <property type="match status" value="1"/>
</dbReference>
<accession>A0ABW1IM94</accession>
<dbReference type="CDD" id="cd06170">
    <property type="entry name" value="LuxR_C_like"/>
    <property type="match status" value="1"/>
</dbReference>
<dbReference type="RefSeq" id="WP_379893472.1">
    <property type="nucleotide sequence ID" value="NZ_CBCSCT010000001.1"/>
</dbReference>
<dbReference type="SMART" id="SM00421">
    <property type="entry name" value="HTH_LUXR"/>
    <property type="match status" value="1"/>
</dbReference>
<dbReference type="SUPFAM" id="SSF46894">
    <property type="entry name" value="C-terminal effector domain of the bipartite response regulators"/>
    <property type="match status" value="1"/>
</dbReference>
<feature type="domain" description="HTH luxR-type" evidence="4">
    <location>
        <begin position="634"/>
        <end position="699"/>
    </location>
</feature>
<evidence type="ECO:0000256" key="1">
    <source>
        <dbReference type="ARBA" id="ARBA00023015"/>
    </source>
</evidence>
<dbReference type="PANTHER" id="PTHR44688:SF16">
    <property type="entry name" value="DNA-BINDING TRANSCRIPTIONAL ACTIVATOR DEVR_DOSR"/>
    <property type="match status" value="1"/>
</dbReference>
<evidence type="ECO:0000259" key="4">
    <source>
        <dbReference type="PROSITE" id="PS50043"/>
    </source>
</evidence>
<evidence type="ECO:0000256" key="2">
    <source>
        <dbReference type="ARBA" id="ARBA00023125"/>
    </source>
</evidence>
<dbReference type="PROSITE" id="PS50043">
    <property type="entry name" value="HTH_LUXR_2"/>
    <property type="match status" value="1"/>
</dbReference>
<keyword evidence="6" id="KW-1185">Reference proteome</keyword>
<name>A0ABW1IM94_9BACL</name>
<dbReference type="PROSITE" id="PS00622">
    <property type="entry name" value="HTH_LUXR_1"/>
    <property type="match status" value="1"/>
</dbReference>
<proteinExistence type="predicted"/>
<dbReference type="InterPro" id="IPR000792">
    <property type="entry name" value="Tscrpt_reg_LuxR_C"/>
</dbReference>
<keyword evidence="3" id="KW-0804">Transcription</keyword>
<dbReference type="Proteomes" id="UP001596250">
    <property type="component" value="Unassembled WGS sequence"/>
</dbReference>
<dbReference type="Gene3D" id="1.10.10.10">
    <property type="entry name" value="Winged helix-like DNA-binding domain superfamily/Winged helix DNA-binding domain"/>
    <property type="match status" value="1"/>
</dbReference>
<keyword evidence="1" id="KW-0805">Transcription regulation</keyword>